<feature type="signal peptide" evidence="1">
    <location>
        <begin position="1"/>
        <end position="27"/>
    </location>
</feature>
<organism evidence="3 4">
    <name type="scientific">Bordetella pseudohinzii</name>
    <dbReference type="NCBI Taxonomy" id="1331258"/>
    <lineage>
        <taxon>Bacteria</taxon>
        <taxon>Pseudomonadati</taxon>
        <taxon>Pseudomonadota</taxon>
        <taxon>Betaproteobacteria</taxon>
        <taxon>Burkholderiales</taxon>
        <taxon>Alcaligenaceae</taxon>
        <taxon>Bordetella</taxon>
    </lineage>
</organism>
<gene>
    <name evidence="2" type="ORF">BBN53_11170</name>
    <name evidence="3" type="ORF">ERS370011_00322</name>
</gene>
<dbReference type="OrthoDB" id="8926484at2"/>
<keyword evidence="1" id="KW-0732">Signal</keyword>
<reference evidence="2 5" key="2">
    <citation type="submission" date="2016-07" db="EMBL/GenBank/DDBJ databases">
        <title>Complete genome sequences of Bordetella pseudohinzii.</title>
        <authorList>
            <person name="Spilker T."/>
            <person name="Darrah R."/>
            <person name="LiPuma J.J."/>
        </authorList>
    </citation>
    <scope>NUCLEOTIDE SEQUENCE [LARGE SCALE GENOMIC DNA]</scope>
    <source>
        <strain evidence="2 5">HI4681</strain>
    </source>
</reference>
<dbReference type="EMBL" id="CP016440">
    <property type="protein sequence ID" value="ANY16402.1"/>
    <property type="molecule type" value="Genomic_DNA"/>
</dbReference>
<name>A0A0J6C0Y7_9BORD</name>
<proteinExistence type="predicted"/>
<accession>A0A0M7CD26</accession>
<accession>A0A0J6C0Y7</accession>
<dbReference type="RefSeq" id="WP_043209232.1">
    <property type="nucleotide sequence ID" value="NZ_CAJGUP010000170.1"/>
</dbReference>
<dbReference type="EMBL" id="CYTV01000001">
    <property type="protein sequence ID" value="CUI37867.1"/>
    <property type="molecule type" value="Genomic_DNA"/>
</dbReference>
<evidence type="ECO:0000313" key="5">
    <source>
        <dbReference type="Proteomes" id="UP000092950"/>
    </source>
</evidence>
<dbReference type="Proteomes" id="UP000092950">
    <property type="component" value="Chromosome"/>
</dbReference>
<dbReference type="SUPFAM" id="SSF117074">
    <property type="entry name" value="Hypothetical protein PA1324"/>
    <property type="match status" value="1"/>
</dbReference>
<evidence type="ECO:0000313" key="4">
    <source>
        <dbReference type="Proteomes" id="UP000053096"/>
    </source>
</evidence>
<evidence type="ECO:0000256" key="1">
    <source>
        <dbReference type="SAM" id="SignalP"/>
    </source>
</evidence>
<evidence type="ECO:0000313" key="2">
    <source>
        <dbReference type="EMBL" id="ANY16402.1"/>
    </source>
</evidence>
<protein>
    <recommendedName>
        <fullName evidence="6">Carboxypeptidase regulatory-like domain-containing protein</fullName>
    </recommendedName>
</protein>
<dbReference type="AlphaFoldDB" id="A0A0J6C0Y7"/>
<sequence length="152" mass="16074">MKKNRERAMIAALAAAGLMAASGASLAQRQHHDGNLADMPQTHHQGEVQFLSGGISEGQSDAIKAAAGQYRLMLTFAQRAPGGTAQYLADIPVEIRDAQGHVVLKTISEGPYLLANLPAGSYSIKVSSNGQDKIQRVTVGASGTARAMFEWQ</sequence>
<evidence type="ECO:0008006" key="6">
    <source>
        <dbReference type="Google" id="ProtNLM"/>
    </source>
</evidence>
<evidence type="ECO:0000313" key="3">
    <source>
        <dbReference type="EMBL" id="CUI37867.1"/>
    </source>
</evidence>
<dbReference type="KEGG" id="bpdz:BBN53_11170"/>
<keyword evidence="5" id="KW-1185">Reference proteome</keyword>
<dbReference type="Proteomes" id="UP000053096">
    <property type="component" value="Unassembled WGS sequence"/>
</dbReference>
<feature type="chain" id="PRO_5005268625" description="Carboxypeptidase regulatory-like domain-containing protein" evidence="1">
    <location>
        <begin position="28"/>
        <end position="152"/>
    </location>
</feature>
<dbReference type="Gene3D" id="2.60.40.1120">
    <property type="entry name" value="Carboxypeptidase-like, regulatory domain"/>
    <property type="match status" value="1"/>
</dbReference>
<reference evidence="3 4" key="1">
    <citation type="submission" date="2015-09" db="EMBL/GenBank/DDBJ databases">
        <authorList>
            <person name="Jackson K.R."/>
            <person name="Lunt B.L."/>
            <person name="Fisher J.N.B."/>
            <person name="Gardner A.V."/>
            <person name="Bailey M.E."/>
            <person name="Deus L.M."/>
            <person name="Earl A.S."/>
            <person name="Gibby P.D."/>
            <person name="Hartmann K.A."/>
            <person name="Liu J.E."/>
            <person name="Manci A.M."/>
            <person name="Nielsen D.A."/>
            <person name="Solomon M.B."/>
            <person name="Breakwell D.P."/>
            <person name="Burnett S.H."/>
            <person name="Grose J.H."/>
        </authorList>
    </citation>
    <scope>NUCLEOTIDE SEQUENCE [LARGE SCALE GENOMIC DNA]</scope>
    <source>
        <strain evidence="3 4">2789STDY5608636</strain>
    </source>
</reference>